<comment type="similarity">
    <text evidence="1">Belongs to the GSTCD family.</text>
</comment>
<dbReference type="SUPFAM" id="SSF47616">
    <property type="entry name" value="GST C-terminal domain-like"/>
    <property type="match status" value="1"/>
</dbReference>
<accession>A0A210QE66</accession>
<dbReference type="SUPFAM" id="SSF53335">
    <property type="entry name" value="S-adenosyl-L-methionine-dependent methyltransferases"/>
    <property type="match status" value="1"/>
</dbReference>
<name>A0A210QE66_MIZYE</name>
<dbReference type="EMBL" id="NEDP02004037">
    <property type="protein sequence ID" value="OWF47057.1"/>
    <property type="molecule type" value="Genomic_DNA"/>
</dbReference>
<proteinExistence type="inferred from homology"/>
<reference evidence="3 4" key="1">
    <citation type="journal article" date="2017" name="Nat. Ecol. Evol.">
        <title>Scallop genome provides insights into evolution of bilaterian karyotype and development.</title>
        <authorList>
            <person name="Wang S."/>
            <person name="Zhang J."/>
            <person name="Jiao W."/>
            <person name="Li J."/>
            <person name="Xun X."/>
            <person name="Sun Y."/>
            <person name="Guo X."/>
            <person name="Huan P."/>
            <person name="Dong B."/>
            <person name="Zhang L."/>
            <person name="Hu X."/>
            <person name="Sun X."/>
            <person name="Wang J."/>
            <person name="Zhao C."/>
            <person name="Wang Y."/>
            <person name="Wang D."/>
            <person name="Huang X."/>
            <person name="Wang R."/>
            <person name="Lv J."/>
            <person name="Li Y."/>
            <person name="Zhang Z."/>
            <person name="Liu B."/>
            <person name="Lu W."/>
            <person name="Hui Y."/>
            <person name="Liang J."/>
            <person name="Zhou Z."/>
            <person name="Hou R."/>
            <person name="Li X."/>
            <person name="Liu Y."/>
            <person name="Li H."/>
            <person name="Ning X."/>
            <person name="Lin Y."/>
            <person name="Zhao L."/>
            <person name="Xing Q."/>
            <person name="Dou J."/>
            <person name="Li Y."/>
            <person name="Mao J."/>
            <person name="Guo H."/>
            <person name="Dou H."/>
            <person name="Li T."/>
            <person name="Mu C."/>
            <person name="Jiang W."/>
            <person name="Fu Q."/>
            <person name="Fu X."/>
            <person name="Miao Y."/>
            <person name="Liu J."/>
            <person name="Yu Q."/>
            <person name="Li R."/>
            <person name="Liao H."/>
            <person name="Li X."/>
            <person name="Kong Y."/>
            <person name="Jiang Z."/>
            <person name="Chourrout D."/>
            <person name="Li R."/>
            <person name="Bao Z."/>
        </authorList>
    </citation>
    <scope>NUCLEOTIDE SEQUENCE [LARGE SCALE GENOMIC DNA]</scope>
    <source>
        <strain evidence="3 4">PY_sf001</strain>
    </source>
</reference>
<feature type="domain" description="Methyltransferase" evidence="2">
    <location>
        <begin position="475"/>
        <end position="597"/>
    </location>
</feature>
<dbReference type="PANTHER" id="PTHR13369">
    <property type="match status" value="1"/>
</dbReference>
<dbReference type="GO" id="GO:0016740">
    <property type="term" value="F:transferase activity"/>
    <property type="evidence" value="ECO:0007669"/>
    <property type="project" value="UniProtKB-KW"/>
</dbReference>
<dbReference type="Pfam" id="PF13679">
    <property type="entry name" value="Methyltransf_32"/>
    <property type="match status" value="1"/>
</dbReference>
<organism evidence="3 4">
    <name type="scientific">Mizuhopecten yessoensis</name>
    <name type="common">Japanese scallop</name>
    <name type="synonym">Patinopecten yessoensis</name>
    <dbReference type="NCBI Taxonomy" id="6573"/>
    <lineage>
        <taxon>Eukaryota</taxon>
        <taxon>Metazoa</taxon>
        <taxon>Spiralia</taxon>
        <taxon>Lophotrochozoa</taxon>
        <taxon>Mollusca</taxon>
        <taxon>Bivalvia</taxon>
        <taxon>Autobranchia</taxon>
        <taxon>Pteriomorphia</taxon>
        <taxon>Pectinida</taxon>
        <taxon>Pectinoidea</taxon>
        <taxon>Pectinidae</taxon>
        <taxon>Mizuhopecten</taxon>
    </lineage>
</organism>
<dbReference type="OrthoDB" id="206598at2759"/>
<gene>
    <name evidence="3" type="ORF">KP79_PYT12542</name>
</gene>
<comment type="caution">
    <text evidence="3">The sequence shown here is derived from an EMBL/GenBank/DDBJ whole genome shotgun (WGS) entry which is preliminary data.</text>
</comment>
<sequence length="691" mass="76964">MASTTVYLAGVKQGDSHLLLPLQSAAILFLSEYCISDTVDFHLTLVDEGIDQSVCVTVNQSILCKYSHTFVNQEEGYRNCALPVIVEEGGKLIRSGLCSIIRQIVIIAQKRSPAEDFEFLLGFRGGSLKACAEVSGWTKLCEVDFPNSVSELIQQIREIKNADREGTEQIEIPENVMKLELHLQTPAKLHTENKHKKCLLSQVIQEAEQIDSISKLSQFKLQHDFPSTHCVTRISLKSNDHIESAEPGSKSNSCENGKSVENQKIENIISSQLKQNNQPNSCNDEKSFQSVEELTSFLKTLTLHDVDLVHLYAEGKSITVADLILFPFVYHLLEVLSFNLQYLNGHVPRVISWVRHMSTLPRIQECARNCGYNMAVLDSSDVTADSGQEELSLCFVTPSPEQEKQEDDLELSRRCRSKSRPIKPEVASALEKVKESDISVELGQHPCGMAVELVWDNIPEGVHPGADLPKKRLMRKCQQLENLVTAVQAMAKPGDIIVDFCSGGGHLGLVIAYLMPDCQIYLVENNESSLMRAKSRVDKARLTNVTLFQCNQDYFRGRFDVGTCLHACGSATDMVLHQCLQNNANFVICPCCYGGIQNTHLMSYPRSQRFKTANIPSKDFIVLGHAADQTEFNRDLEEQGKYCMNLVDTDRASLARESGYTVDLCSLIPPSCTPKNNILIGRPNVCTAVKS</sequence>
<dbReference type="InterPro" id="IPR036282">
    <property type="entry name" value="Glutathione-S-Trfase_C_sf"/>
</dbReference>
<dbReference type="Gene3D" id="1.20.1050.10">
    <property type="match status" value="1"/>
</dbReference>
<dbReference type="PANTHER" id="PTHR13369:SF0">
    <property type="entry name" value="GLUTATHIONE S-TRANSFERASE C-TERMINAL DOMAIN-CONTAINING PROTEIN"/>
    <property type="match status" value="1"/>
</dbReference>
<dbReference type="Proteomes" id="UP000242188">
    <property type="component" value="Unassembled WGS sequence"/>
</dbReference>
<keyword evidence="4" id="KW-1185">Reference proteome</keyword>
<keyword evidence="3" id="KW-0808">Transferase</keyword>
<dbReference type="AlphaFoldDB" id="A0A210QE66"/>
<evidence type="ECO:0000313" key="3">
    <source>
        <dbReference type="EMBL" id="OWF47057.1"/>
    </source>
</evidence>
<evidence type="ECO:0000313" key="4">
    <source>
        <dbReference type="Proteomes" id="UP000242188"/>
    </source>
</evidence>
<evidence type="ECO:0000256" key="1">
    <source>
        <dbReference type="ARBA" id="ARBA00008797"/>
    </source>
</evidence>
<dbReference type="CDD" id="cd02440">
    <property type="entry name" value="AdoMet_MTases"/>
    <property type="match status" value="1"/>
</dbReference>
<dbReference type="InterPro" id="IPR029063">
    <property type="entry name" value="SAM-dependent_MTases_sf"/>
</dbReference>
<dbReference type="GO" id="GO:0005737">
    <property type="term" value="C:cytoplasm"/>
    <property type="evidence" value="ECO:0007669"/>
    <property type="project" value="TreeGrafter"/>
</dbReference>
<protein>
    <submittedName>
        <fullName evidence="3">Glutathione S-transferase C-terminal domain-containing protein</fullName>
    </submittedName>
</protein>
<dbReference type="FunFam" id="3.40.50.150:FF:000725">
    <property type="entry name" value="Glutathione S-transferase, C-terminal domain-containing"/>
    <property type="match status" value="1"/>
</dbReference>
<dbReference type="InterPro" id="IPR025714">
    <property type="entry name" value="Methyltranfer_dom"/>
</dbReference>
<dbReference type="Gene3D" id="3.40.50.150">
    <property type="entry name" value="Vaccinia Virus protein VP39"/>
    <property type="match status" value="1"/>
</dbReference>
<dbReference type="STRING" id="6573.A0A210QE66"/>
<evidence type="ECO:0000259" key="2">
    <source>
        <dbReference type="Pfam" id="PF13679"/>
    </source>
</evidence>